<evidence type="ECO:0000313" key="5">
    <source>
        <dbReference type="EMBL" id="KAA6307928.1"/>
    </source>
</evidence>
<dbReference type="Pfam" id="PF01734">
    <property type="entry name" value="Patatin"/>
    <property type="match status" value="1"/>
</dbReference>
<comment type="caution">
    <text evidence="5">The sequence shown here is derived from an EMBL/GenBank/DDBJ whole genome shotgun (WGS) entry which is preliminary data.</text>
</comment>
<gene>
    <name evidence="5" type="ORF">EZS27_040398</name>
</gene>
<keyword evidence="1" id="KW-0378">Hydrolase</keyword>
<keyword evidence="2" id="KW-0442">Lipid degradation</keyword>
<evidence type="ECO:0000256" key="3">
    <source>
        <dbReference type="ARBA" id="ARBA00023098"/>
    </source>
</evidence>
<dbReference type="PANTHER" id="PTHR14226">
    <property type="entry name" value="NEUROPATHY TARGET ESTERASE/SWISS CHEESE D.MELANOGASTER"/>
    <property type="match status" value="1"/>
</dbReference>
<feature type="non-terminal residue" evidence="5">
    <location>
        <position position="265"/>
    </location>
</feature>
<dbReference type="GO" id="GO:0016042">
    <property type="term" value="P:lipid catabolic process"/>
    <property type="evidence" value="ECO:0007669"/>
    <property type="project" value="UniProtKB-KW"/>
</dbReference>
<sequence length="265" mass="30569">YSGRVESEYVYYFKKDRPTPELLNFHISLKDSLQTKKTQFLPTSVVDPIQLNIACLELYTRATTACKENFDSLFVPFRCVASDVYHKKSMTLREGSLGDAVRASMSFPFVFKPIKINGVLAYDGGLYNNFPVDVMINEFKPDIIIGSVVVPEQVKAEENDLIGQITNMIVDRTDYTLPDSLGILMTFDYDNVGLLDFHKLDELHDNGYRHTMILMDSIKGRIHRRTDADSIRSERIAYRNTLPELRFKHIYIQGANPYQQEYIRK</sequence>
<feature type="domain" description="PNPLA" evidence="4">
    <location>
        <begin position="1"/>
        <end position="136"/>
    </location>
</feature>
<dbReference type="PROSITE" id="PS51635">
    <property type="entry name" value="PNPLA"/>
    <property type="match status" value="1"/>
</dbReference>
<dbReference type="InterPro" id="IPR016035">
    <property type="entry name" value="Acyl_Trfase/lysoPLipase"/>
</dbReference>
<dbReference type="InterPro" id="IPR050301">
    <property type="entry name" value="NTE"/>
</dbReference>
<dbReference type="InterPro" id="IPR002641">
    <property type="entry name" value="PNPLA_dom"/>
</dbReference>
<keyword evidence="3" id="KW-0443">Lipid metabolism</keyword>
<accession>A0A5J4PGF2</accession>
<evidence type="ECO:0000256" key="2">
    <source>
        <dbReference type="ARBA" id="ARBA00022963"/>
    </source>
</evidence>
<name>A0A5J4PGF2_9ZZZZ</name>
<feature type="non-terminal residue" evidence="5">
    <location>
        <position position="1"/>
    </location>
</feature>
<organism evidence="5">
    <name type="scientific">termite gut metagenome</name>
    <dbReference type="NCBI Taxonomy" id="433724"/>
    <lineage>
        <taxon>unclassified sequences</taxon>
        <taxon>metagenomes</taxon>
        <taxon>organismal metagenomes</taxon>
    </lineage>
</organism>
<dbReference type="EMBL" id="SNRY01008818">
    <property type="protein sequence ID" value="KAA6307928.1"/>
    <property type="molecule type" value="Genomic_DNA"/>
</dbReference>
<evidence type="ECO:0000259" key="4">
    <source>
        <dbReference type="PROSITE" id="PS51635"/>
    </source>
</evidence>
<reference evidence="5" key="1">
    <citation type="submission" date="2019-03" db="EMBL/GenBank/DDBJ databases">
        <title>Single cell metagenomics reveals metabolic interactions within the superorganism composed of flagellate Streblomastix strix and complex community of Bacteroidetes bacteria on its surface.</title>
        <authorList>
            <person name="Treitli S.C."/>
            <person name="Kolisko M."/>
            <person name="Husnik F."/>
            <person name="Keeling P."/>
            <person name="Hampl V."/>
        </authorList>
    </citation>
    <scope>NUCLEOTIDE SEQUENCE</scope>
    <source>
        <strain evidence="5">STM</strain>
    </source>
</reference>
<proteinExistence type="predicted"/>
<dbReference type="SUPFAM" id="SSF52151">
    <property type="entry name" value="FabD/lysophospholipase-like"/>
    <property type="match status" value="1"/>
</dbReference>
<dbReference type="Gene3D" id="3.40.1090.10">
    <property type="entry name" value="Cytosolic phospholipase A2 catalytic domain"/>
    <property type="match status" value="1"/>
</dbReference>
<evidence type="ECO:0000256" key="1">
    <source>
        <dbReference type="ARBA" id="ARBA00022801"/>
    </source>
</evidence>
<dbReference type="AlphaFoldDB" id="A0A5J4PGF2"/>
<dbReference type="GO" id="GO:0016787">
    <property type="term" value="F:hydrolase activity"/>
    <property type="evidence" value="ECO:0007669"/>
    <property type="project" value="UniProtKB-KW"/>
</dbReference>
<protein>
    <submittedName>
        <fullName evidence="5">Putative NTE family protein</fullName>
    </submittedName>
</protein>
<dbReference type="PANTHER" id="PTHR14226:SF29">
    <property type="entry name" value="NEUROPATHY TARGET ESTERASE SWS"/>
    <property type="match status" value="1"/>
</dbReference>